<evidence type="ECO:0000313" key="14">
    <source>
        <dbReference type="EMBL" id="EDM28323.1"/>
    </source>
</evidence>
<feature type="binding site" evidence="11">
    <location>
        <position position="172"/>
    </location>
    <ligand>
        <name>L-tyrosine</name>
        <dbReference type="ChEBI" id="CHEBI:58315"/>
    </ligand>
</feature>
<dbReference type="GO" id="GO:0005524">
    <property type="term" value="F:ATP binding"/>
    <property type="evidence" value="ECO:0007669"/>
    <property type="project" value="UniProtKB-UniRule"/>
</dbReference>
<sequence length="424" mass="47690">MADNIYDELKWRGLIFQESGQDELRSYLSDEKISVYCGFDPTADSLHIGHLVPLITLRRFQEYGHSVLPLAGGATGMIGDPSGKSQERNLLSSDDIAHNVESIKSQLKQIIDFSGDSATLVNNFDWISKINIIEYLRDIGKNFSVNVMMNRDSVSSRLEGKEAGLSYTEFSYMVLQGYDFLHLNREHNCTLQIGGSDQWGNMTSGMDLIRRSNGKRSFCMTVPLIMKSDGTKFGKTAGGSVWLDPKQTCPYDFYQYWFNVADADVIRFIKFFTFLPQDVVEALQASVEQEPHLREAQKKLAWEMTTMIHGEEEAKKAIFAAAALFGREDIREVDAITMDALHNATEAPSFSSLDEVEGILSLLTASGLCKSSGEARKMVQGNGISLNNEKVKDFRYKPVQEDLIHQTYLVLRKGKKDFSVIKFT</sequence>
<dbReference type="AlphaFoldDB" id="A6DIN7"/>
<dbReference type="eggNOG" id="COG0162">
    <property type="taxonomic scope" value="Bacteria"/>
</dbReference>
<evidence type="ECO:0000256" key="7">
    <source>
        <dbReference type="ARBA" id="ARBA00022917"/>
    </source>
</evidence>
<dbReference type="InterPro" id="IPR002305">
    <property type="entry name" value="aa-tRNA-synth_Ic"/>
</dbReference>
<dbReference type="EC" id="6.1.1.1" evidence="11"/>
<evidence type="ECO:0000256" key="9">
    <source>
        <dbReference type="ARBA" id="ARBA00048248"/>
    </source>
</evidence>
<dbReference type="FunFam" id="3.40.50.620:FF:000008">
    <property type="entry name" value="Tyrosine--tRNA ligase"/>
    <property type="match status" value="1"/>
</dbReference>
<dbReference type="Proteomes" id="UP000004947">
    <property type="component" value="Unassembled WGS sequence"/>
</dbReference>
<dbReference type="InterPro" id="IPR036986">
    <property type="entry name" value="S4_RNA-bd_sf"/>
</dbReference>
<comment type="catalytic activity">
    <reaction evidence="9 11">
        <text>tRNA(Tyr) + L-tyrosine + ATP = L-tyrosyl-tRNA(Tyr) + AMP + diphosphate + H(+)</text>
        <dbReference type="Rhea" id="RHEA:10220"/>
        <dbReference type="Rhea" id="RHEA-COMP:9706"/>
        <dbReference type="Rhea" id="RHEA-COMP:9707"/>
        <dbReference type="ChEBI" id="CHEBI:15378"/>
        <dbReference type="ChEBI" id="CHEBI:30616"/>
        <dbReference type="ChEBI" id="CHEBI:33019"/>
        <dbReference type="ChEBI" id="CHEBI:58315"/>
        <dbReference type="ChEBI" id="CHEBI:78442"/>
        <dbReference type="ChEBI" id="CHEBI:78536"/>
        <dbReference type="ChEBI" id="CHEBI:456215"/>
        <dbReference type="EC" id="6.1.1.1"/>
    </reaction>
</comment>
<name>A6DIN7_9BACT</name>
<dbReference type="InterPro" id="IPR014729">
    <property type="entry name" value="Rossmann-like_a/b/a_fold"/>
</dbReference>
<feature type="binding site" evidence="11">
    <location>
        <position position="176"/>
    </location>
    <ligand>
        <name>L-tyrosine</name>
        <dbReference type="ChEBI" id="CHEBI:58315"/>
    </ligand>
</feature>
<feature type="short sequence motif" description="'KMSKS' region" evidence="11">
    <location>
        <begin position="232"/>
        <end position="236"/>
    </location>
</feature>
<evidence type="ECO:0000256" key="8">
    <source>
        <dbReference type="ARBA" id="ARBA00023146"/>
    </source>
</evidence>
<dbReference type="SUPFAM" id="SSF52374">
    <property type="entry name" value="Nucleotidylyl transferase"/>
    <property type="match status" value="1"/>
</dbReference>
<dbReference type="STRING" id="313628.LNTAR_10421"/>
<comment type="subcellular location">
    <subcellularLocation>
        <location evidence="1 11">Cytoplasm</location>
    </subcellularLocation>
</comment>
<dbReference type="OrthoDB" id="9804243at2"/>
<evidence type="ECO:0000256" key="6">
    <source>
        <dbReference type="ARBA" id="ARBA00022884"/>
    </source>
</evidence>
<evidence type="ECO:0000313" key="15">
    <source>
        <dbReference type="Proteomes" id="UP000004947"/>
    </source>
</evidence>
<dbReference type="Gene3D" id="3.10.290.10">
    <property type="entry name" value="RNA-binding S4 domain"/>
    <property type="match status" value="1"/>
</dbReference>
<dbReference type="InterPro" id="IPR002307">
    <property type="entry name" value="Tyr-tRNA-ligase"/>
</dbReference>
<dbReference type="EMBL" id="ABCK01000005">
    <property type="protein sequence ID" value="EDM28323.1"/>
    <property type="molecule type" value="Genomic_DNA"/>
</dbReference>
<keyword evidence="7 11" id="KW-0648">Protein biosynthesis</keyword>
<dbReference type="GO" id="GO:0006437">
    <property type="term" value="P:tyrosyl-tRNA aminoacylation"/>
    <property type="evidence" value="ECO:0007669"/>
    <property type="project" value="UniProtKB-UniRule"/>
</dbReference>
<evidence type="ECO:0000256" key="10">
    <source>
        <dbReference type="ARBA" id="ARBA00060965"/>
    </source>
</evidence>
<dbReference type="InterPro" id="IPR024088">
    <property type="entry name" value="Tyr-tRNA-ligase_bac-type"/>
</dbReference>
<proteinExistence type="inferred from homology"/>
<dbReference type="Pfam" id="PF22421">
    <property type="entry name" value="SYY_C-terminal"/>
    <property type="match status" value="1"/>
</dbReference>
<dbReference type="PROSITE" id="PS50889">
    <property type="entry name" value="S4"/>
    <property type="match status" value="1"/>
</dbReference>
<evidence type="ECO:0000256" key="12">
    <source>
        <dbReference type="PROSITE-ProRule" id="PRU00182"/>
    </source>
</evidence>
<feature type="short sequence motif" description="'HIGH' region" evidence="11">
    <location>
        <begin position="41"/>
        <end position="50"/>
    </location>
</feature>
<keyword evidence="5 11" id="KW-0067">ATP-binding</keyword>
<evidence type="ECO:0000259" key="13">
    <source>
        <dbReference type="Pfam" id="PF22421"/>
    </source>
</evidence>
<evidence type="ECO:0000256" key="11">
    <source>
        <dbReference type="HAMAP-Rule" id="MF_02006"/>
    </source>
</evidence>
<dbReference type="GO" id="GO:0003723">
    <property type="term" value="F:RNA binding"/>
    <property type="evidence" value="ECO:0007669"/>
    <property type="project" value="UniProtKB-KW"/>
</dbReference>
<comment type="caution">
    <text evidence="14">The sequence shown here is derived from an EMBL/GenBank/DDBJ whole genome shotgun (WGS) entry which is preliminary data.</text>
</comment>
<reference evidence="14 15" key="1">
    <citation type="journal article" date="2010" name="J. Bacteriol.">
        <title>Genome sequence of Lentisphaera araneosa HTCC2155T, the type species of the order Lentisphaerales in the phylum Lentisphaerae.</title>
        <authorList>
            <person name="Thrash J.C."/>
            <person name="Cho J.C."/>
            <person name="Vergin K.L."/>
            <person name="Morris R.M."/>
            <person name="Giovannoni S.J."/>
        </authorList>
    </citation>
    <scope>NUCLEOTIDE SEQUENCE [LARGE SCALE GENOMIC DNA]</scope>
    <source>
        <strain evidence="14 15">HTCC2155</strain>
    </source>
</reference>
<dbReference type="NCBIfam" id="TIGR00234">
    <property type="entry name" value="tyrS"/>
    <property type="match status" value="1"/>
</dbReference>
<dbReference type="InterPro" id="IPR024107">
    <property type="entry name" value="Tyr-tRNA-ligase_bac_1"/>
</dbReference>
<dbReference type="HAMAP" id="MF_02006">
    <property type="entry name" value="Tyr_tRNA_synth_type1"/>
    <property type="match status" value="1"/>
</dbReference>
<evidence type="ECO:0000256" key="3">
    <source>
        <dbReference type="ARBA" id="ARBA00022598"/>
    </source>
</evidence>
<comment type="subunit">
    <text evidence="11">Homodimer.</text>
</comment>
<dbReference type="PANTHER" id="PTHR11766:SF0">
    <property type="entry name" value="TYROSINE--TRNA LIGASE, MITOCHONDRIAL"/>
    <property type="match status" value="1"/>
</dbReference>
<dbReference type="Gene3D" id="1.10.240.10">
    <property type="entry name" value="Tyrosyl-Transfer RNA Synthetase"/>
    <property type="match status" value="1"/>
</dbReference>
<dbReference type="PROSITE" id="PS00178">
    <property type="entry name" value="AA_TRNA_LIGASE_I"/>
    <property type="match status" value="1"/>
</dbReference>
<dbReference type="GO" id="GO:0042803">
    <property type="term" value="F:protein homodimerization activity"/>
    <property type="evidence" value="ECO:0007669"/>
    <property type="project" value="UniProtKB-ARBA"/>
</dbReference>
<comment type="function">
    <text evidence="11">Catalyzes the attachment of tyrosine to tRNA(Tyr) in a two-step reaction: tyrosine is first activated by ATP to form Tyr-AMP and then transferred to the acceptor end of tRNA(Tyr).</text>
</comment>
<evidence type="ECO:0000256" key="4">
    <source>
        <dbReference type="ARBA" id="ARBA00022741"/>
    </source>
</evidence>
<gene>
    <name evidence="11" type="primary">tyrS</name>
    <name evidence="14" type="ORF">LNTAR_10421</name>
</gene>
<keyword evidence="15" id="KW-1185">Reference proteome</keyword>
<dbReference type="Pfam" id="PF00579">
    <property type="entry name" value="tRNA-synt_1b"/>
    <property type="match status" value="1"/>
</dbReference>
<feature type="binding site" evidence="11">
    <location>
        <position position="235"/>
    </location>
    <ligand>
        <name>ATP</name>
        <dbReference type="ChEBI" id="CHEBI:30616"/>
    </ligand>
</feature>
<protein>
    <recommendedName>
        <fullName evidence="11">Tyrosine--tRNA ligase</fullName>
        <ecNumber evidence="11">6.1.1.1</ecNumber>
    </recommendedName>
    <alternativeName>
        <fullName evidence="11">Tyrosyl-tRNA synthetase</fullName>
        <shortName evidence="11">TyrRS</shortName>
    </alternativeName>
</protein>
<feature type="binding site" evidence="11">
    <location>
        <position position="36"/>
    </location>
    <ligand>
        <name>L-tyrosine</name>
        <dbReference type="ChEBI" id="CHEBI:58315"/>
    </ligand>
</feature>
<dbReference type="RefSeq" id="WP_007277766.1">
    <property type="nucleotide sequence ID" value="NZ_ABCK01000005.1"/>
</dbReference>
<keyword evidence="3 11" id="KW-0436">Ligase</keyword>
<keyword evidence="2 11" id="KW-0963">Cytoplasm</keyword>
<accession>A6DIN7</accession>
<evidence type="ECO:0000256" key="5">
    <source>
        <dbReference type="ARBA" id="ARBA00022840"/>
    </source>
</evidence>
<feature type="domain" description="Tyrosine--tRNA ligase SYY-like C-terminal" evidence="13">
    <location>
        <begin position="345"/>
        <end position="420"/>
    </location>
</feature>
<dbReference type="PRINTS" id="PR01040">
    <property type="entry name" value="TRNASYNTHTYR"/>
</dbReference>
<dbReference type="Gene3D" id="3.40.50.620">
    <property type="entry name" value="HUPs"/>
    <property type="match status" value="1"/>
</dbReference>
<dbReference type="InterPro" id="IPR001412">
    <property type="entry name" value="aa-tRNA-synth_I_CS"/>
</dbReference>
<organism evidence="14 15">
    <name type="scientific">Lentisphaera araneosa HTCC2155</name>
    <dbReference type="NCBI Taxonomy" id="313628"/>
    <lineage>
        <taxon>Bacteria</taxon>
        <taxon>Pseudomonadati</taxon>
        <taxon>Lentisphaerota</taxon>
        <taxon>Lentisphaeria</taxon>
        <taxon>Lentisphaerales</taxon>
        <taxon>Lentisphaeraceae</taxon>
        <taxon>Lentisphaera</taxon>
    </lineage>
</organism>
<dbReference type="PANTHER" id="PTHR11766">
    <property type="entry name" value="TYROSYL-TRNA SYNTHETASE"/>
    <property type="match status" value="1"/>
</dbReference>
<keyword evidence="4 11" id="KW-0547">Nucleotide-binding</keyword>
<keyword evidence="8 11" id="KW-0030">Aminoacyl-tRNA synthetase</keyword>
<comment type="similarity">
    <text evidence="10 11">Belongs to the class-I aminoacyl-tRNA synthetase family. TyrS type 1 subfamily.</text>
</comment>
<dbReference type="GO" id="GO:0005829">
    <property type="term" value="C:cytosol"/>
    <property type="evidence" value="ECO:0007669"/>
    <property type="project" value="TreeGrafter"/>
</dbReference>
<dbReference type="GO" id="GO:0004831">
    <property type="term" value="F:tyrosine-tRNA ligase activity"/>
    <property type="evidence" value="ECO:0007669"/>
    <property type="project" value="UniProtKB-UniRule"/>
</dbReference>
<evidence type="ECO:0000256" key="2">
    <source>
        <dbReference type="ARBA" id="ARBA00022490"/>
    </source>
</evidence>
<dbReference type="CDD" id="cd00805">
    <property type="entry name" value="TyrRS_core"/>
    <property type="match status" value="1"/>
</dbReference>
<dbReference type="FunFam" id="1.10.240.10:FF:000001">
    <property type="entry name" value="Tyrosine--tRNA ligase"/>
    <property type="match status" value="1"/>
</dbReference>
<dbReference type="InterPro" id="IPR054608">
    <property type="entry name" value="SYY-like_C"/>
</dbReference>
<keyword evidence="6 12" id="KW-0694">RNA-binding</keyword>
<dbReference type="SUPFAM" id="SSF55174">
    <property type="entry name" value="Alpha-L RNA-binding motif"/>
    <property type="match status" value="1"/>
</dbReference>
<evidence type="ECO:0000256" key="1">
    <source>
        <dbReference type="ARBA" id="ARBA00004496"/>
    </source>
</evidence>